<evidence type="ECO:0000256" key="4">
    <source>
        <dbReference type="SAM" id="MobiDB-lite"/>
    </source>
</evidence>
<dbReference type="PANTHER" id="PTHR11709">
    <property type="entry name" value="MULTI-COPPER OXIDASE"/>
    <property type="match status" value="1"/>
</dbReference>
<dbReference type="Pfam" id="PF07731">
    <property type="entry name" value="Cu-oxidase_2"/>
    <property type="match status" value="1"/>
</dbReference>
<dbReference type="EMBL" id="JBFCZG010000001">
    <property type="protein sequence ID" value="KAL3427942.1"/>
    <property type="molecule type" value="Genomic_DNA"/>
</dbReference>
<evidence type="ECO:0000313" key="6">
    <source>
        <dbReference type="EMBL" id="KAL3427942.1"/>
    </source>
</evidence>
<feature type="domain" description="Plastocyanin-like" evidence="5">
    <location>
        <begin position="48"/>
        <end position="190"/>
    </location>
</feature>
<evidence type="ECO:0000256" key="3">
    <source>
        <dbReference type="ARBA" id="ARBA00023002"/>
    </source>
</evidence>
<keyword evidence="3" id="KW-0560">Oxidoreductase</keyword>
<dbReference type="SUPFAM" id="SSF49503">
    <property type="entry name" value="Cupredoxins"/>
    <property type="match status" value="1"/>
</dbReference>
<keyword evidence="2" id="KW-0479">Metal-binding</keyword>
<keyword evidence="7" id="KW-1185">Reference proteome</keyword>
<organism evidence="6 7">
    <name type="scientific">Phlyctema vagabunda</name>
    <dbReference type="NCBI Taxonomy" id="108571"/>
    <lineage>
        <taxon>Eukaryota</taxon>
        <taxon>Fungi</taxon>
        <taxon>Dikarya</taxon>
        <taxon>Ascomycota</taxon>
        <taxon>Pezizomycotina</taxon>
        <taxon>Leotiomycetes</taxon>
        <taxon>Helotiales</taxon>
        <taxon>Dermateaceae</taxon>
        <taxon>Phlyctema</taxon>
    </lineage>
</organism>
<evidence type="ECO:0000259" key="5">
    <source>
        <dbReference type="Pfam" id="PF07731"/>
    </source>
</evidence>
<dbReference type="InterPro" id="IPR011706">
    <property type="entry name" value="Cu-oxidase_C"/>
</dbReference>
<evidence type="ECO:0000313" key="7">
    <source>
        <dbReference type="Proteomes" id="UP001629113"/>
    </source>
</evidence>
<evidence type="ECO:0000256" key="2">
    <source>
        <dbReference type="ARBA" id="ARBA00022723"/>
    </source>
</evidence>
<gene>
    <name evidence="6" type="ORF">PVAG01_01451</name>
</gene>
<evidence type="ECO:0000256" key="1">
    <source>
        <dbReference type="ARBA" id="ARBA00010609"/>
    </source>
</evidence>
<dbReference type="PROSITE" id="PS00080">
    <property type="entry name" value="MULTICOPPER_OXIDASE2"/>
    <property type="match status" value="1"/>
</dbReference>
<protein>
    <submittedName>
        <fullName evidence="6">Lcc2</fullName>
    </submittedName>
</protein>
<dbReference type="InterPro" id="IPR033138">
    <property type="entry name" value="Cu_oxidase_CS"/>
</dbReference>
<dbReference type="Gene3D" id="2.60.40.420">
    <property type="entry name" value="Cupredoxins - blue copper proteins"/>
    <property type="match status" value="1"/>
</dbReference>
<dbReference type="InterPro" id="IPR008972">
    <property type="entry name" value="Cupredoxin"/>
</dbReference>
<dbReference type="InterPro" id="IPR002355">
    <property type="entry name" value="Cu_oxidase_Cu_BS"/>
</dbReference>
<reference evidence="6 7" key="1">
    <citation type="submission" date="2024-06" db="EMBL/GenBank/DDBJ databases">
        <title>Complete genome of Phlyctema vagabunda strain 19-DSS-EL-015.</title>
        <authorList>
            <person name="Fiorenzani C."/>
        </authorList>
    </citation>
    <scope>NUCLEOTIDE SEQUENCE [LARGE SCALE GENOMIC DNA]</scope>
    <source>
        <strain evidence="6 7">19-DSS-EL-015</strain>
    </source>
</reference>
<dbReference type="PANTHER" id="PTHR11709:SF71">
    <property type="entry name" value="OXIDOREDUCTASE TPCJ"/>
    <property type="match status" value="1"/>
</dbReference>
<comment type="caution">
    <text evidence="6">The sequence shown here is derived from an EMBL/GenBank/DDBJ whole genome shotgun (WGS) entry which is preliminary data.</text>
</comment>
<dbReference type="Proteomes" id="UP001629113">
    <property type="component" value="Unassembled WGS sequence"/>
</dbReference>
<dbReference type="PROSITE" id="PS00079">
    <property type="entry name" value="MULTICOPPER_OXIDASE1"/>
    <property type="match status" value="1"/>
</dbReference>
<accession>A0ABR4PXS4</accession>
<comment type="similarity">
    <text evidence="1">Belongs to the multicopper oxidase family.</text>
</comment>
<feature type="compositionally biased region" description="Polar residues" evidence="4">
    <location>
        <begin position="8"/>
        <end position="20"/>
    </location>
</feature>
<sequence length="236" mass="26792">MVPWTVGRPSNQQQKNTFQVGLSPPGPRPPWQGNISRWEMGDSPLWVNFSNPTILNINTGKDWEGDPTLDDLVVVDESEVLTADSWIYLLITATSFPFGTPDRQFLSVAHPIHLHGHDFAILRQSTTPYWDQIVDMKFDNPPRRDVALLPQGGYLILAFKADNPGAWAVHCHIAWHASSGLAIQIMEREADILQTITPDRRNETDRVCKNWNTWFSDPNNYFDPTRPDAFQDDSGI</sequence>
<name>A0ABR4PXS4_9HELO</name>
<proteinExistence type="inferred from homology"/>
<dbReference type="InterPro" id="IPR045087">
    <property type="entry name" value="Cu-oxidase_fam"/>
</dbReference>
<dbReference type="CDD" id="cd13901">
    <property type="entry name" value="CuRO_3_MaLCC_like"/>
    <property type="match status" value="1"/>
</dbReference>
<feature type="region of interest" description="Disordered" evidence="4">
    <location>
        <begin position="1"/>
        <end position="30"/>
    </location>
</feature>